<sequence>MKAVVQDRYGPPEVLELRELERPVPGPGEVLVRVRAAGLDPGVGHLTTGLPYLVRLGVGLRAPRVRTRGMDVCGQVTAVGPAVTGLRVGDEVFGTCAGSFAEYAAVRQDRCAPKPANLTCEQAAVVPVSAVTALRALRDAGRVRPGQHVLVIGAAGGVGSFATQLAKAFGAEVTGVCGPAKAELVRSLGADHVSDYTREDFSDGPRRYDLIVDTAGNRPLSRLRRALTPRGTLVIVGGEHHGRWLGGTDRALRALLLSPFVRQRLRGLLAVPGRADLGVLAGLIEAGRVTPLLDRTFRLDEVPRAVRYLAGGHARGKVAITLADPAETAPAATDAAEGPAA</sequence>
<dbReference type="PANTHER" id="PTHR11695">
    <property type="entry name" value="ALCOHOL DEHYDROGENASE RELATED"/>
    <property type="match status" value="1"/>
</dbReference>
<name>A0ABZ1W4J0_9ACTN</name>
<accession>A0ABZ1W4J0</accession>
<dbReference type="SUPFAM" id="SSF50129">
    <property type="entry name" value="GroES-like"/>
    <property type="match status" value="1"/>
</dbReference>
<gene>
    <name evidence="3" type="ORF">OG469_09625</name>
</gene>
<dbReference type="SUPFAM" id="SSF51735">
    <property type="entry name" value="NAD(P)-binding Rossmann-fold domains"/>
    <property type="match status" value="1"/>
</dbReference>
<dbReference type="PANTHER" id="PTHR11695:SF294">
    <property type="entry name" value="RETICULON-4-INTERACTING PROTEIN 1, MITOCHONDRIAL"/>
    <property type="match status" value="1"/>
</dbReference>
<dbReference type="CDD" id="cd08267">
    <property type="entry name" value="MDR1"/>
    <property type="match status" value="1"/>
</dbReference>
<protein>
    <submittedName>
        <fullName evidence="3">NAD(P)-dependent alcohol dehydrogenase</fullName>
    </submittedName>
</protein>
<dbReference type="InterPro" id="IPR011032">
    <property type="entry name" value="GroES-like_sf"/>
</dbReference>
<organism evidence="3 4">
    <name type="scientific">Kitasatospora herbaricolor</name>
    <dbReference type="NCBI Taxonomy" id="68217"/>
    <lineage>
        <taxon>Bacteria</taxon>
        <taxon>Bacillati</taxon>
        <taxon>Actinomycetota</taxon>
        <taxon>Actinomycetes</taxon>
        <taxon>Kitasatosporales</taxon>
        <taxon>Streptomycetaceae</taxon>
        <taxon>Kitasatospora</taxon>
    </lineage>
</organism>
<dbReference type="InterPro" id="IPR002364">
    <property type="entry name" value="Quin_OxRdtase/zeta-crystal_CS"/>
</dbReference>
<dbReference type="InterPro" id="IPR013154">
    <property type="entry name" value="ADH-like_N"/>
</dbReference>
<dbReference type="PROSITE" id="PS01162">
    <property type="entry name" value="QOR_ZETA_CRYSTAL"/>
    <property type="match status" value="1"/>
</dbReference>
<dbReference type="Pfam" id="PF13602">
    <property type="entry name" value="ADH_zinc_N_2"/>
    <property type="match status" value="1"/>
</dbReference>
<reference evidence="3 4" key="1">
    <citation type="submission" date="2022-10" db="EMBL/GenBank/DDBJ databases">
        <title>The complete genomes of actinobacterial strains from the NBC collection.</title>
        <authorList>
            <person name="Joergensen T.S."/>
            <person name="Alvarez Arevalo M."/>
            <person name="Sterndorff E.B."/>
            <person name="Faurdal D."/>
            <person name="Vuksanovic O."/>
            <person name="Mourched A.-S."/>
            <person name="Charusanti P."/>
            <person name="Shaw S."/>
            <person name="Blin K."/>
            <person name="Weber T."/>
        </authorList>
    </citation>
    <scope>NUCLEOTIDE SEQUENCE [LARGE SCALE GENOMIC DNA]</scope>
    <source>
        <strain evidence="3 4">NBC_01247</strain>
    </source>
</reference>
<proteinExistence type="predicted"/>
<dbReference type="SMART" id="SM00829">
    <property type="entry name" value="PKS_ER"/>
    <property type="match status" value="1"/>
</dbReference>
<evidence type="ECO:0000259" key="2">
    <source>
        <dbReference type="SMART" id="SM00829"/>
    </source>
</evidence>
<dbReference type="InterPro" id="IPR036291">
    <property type="entry name" value="NAD(P)-bd_dom_sf"/>
</dbReference>
<evidence type="ECO:0000256" key="1">
    <source>
        <dbReference type="ARBA" id="ARBA00023002"/>
    </source>
</evidence>
<evidence type="ECO:0000313" key="4">
    <source>
        <dbReference type="Proteomes" id="UP001432014"/>
    </source>
</evidence>
<dbReference type="Proteomes" id="UP001432014">
    <property type="component" value="Chromosome"/>
</dbReference>
<dbReference type="Gene3D" id="3.40.50.720">
    <property type="entry name" value="NAD(P)-binding Rossmann-like Domain"/>
    <property type="match status" value="1"/>
</dbReference>
<dbReference type="Pfam" id="PF08240">
    <property type="entry name" value="ADH_N"/>
    <property type="match status" value="1"/>
</dbReference>
<evidence type="ECO:0000313" key="3">
    <source>
        <dbReference type="EMBL" id="WUS55751.1"/>
    </source>
</evidence>
<keyword evidence="1" id="KW-0560">Oxidoreductase</keyword>
<dbReference type="Gene3D" id="3.90.180.10">
    <property type="entry name" value="Medium-chain alcohol dehydrogenases, catalytic domain"/>
    <property type="match status" value="1"/>
</dbReference>
<feature type="domain" description="Enoyl reductase (ER)" evidence="2">
    <location>
        <begin position="10"/>
        <end position="320"/>
    </location>
</feature>
<dbReference type="InterPro" id="IPR050700">
    <property type="entry name" value="YIM1/Zinc_Alcohol_DH_Fams"/>
</dbReference>
<dbReference type="RefSeq" id="WP_329499624.1">
    <property type="nucleotide sequence ID" value="NZ_CP108460.1"/>
</dbReference>
<dbReference type="EMBL" id="CP108482">
    <property type="protein sequence ID" value="WUS55751.1"/>
    <property type="molecule type" value="Genomic_DNA"/>
</dbReference>
<dbReference type="InterPro" id="IPR020843">
    <property type="entry name" value="ER"/>
</dbReference>
<keyword evidence="4" id="KW-1185">Reference proteome</keyword>